<dbReference type="HOGENOM" id="CLU_3364566_0_0_0"/>
<evidence type="ECO:0000313" key="2">
    <source>
        <dbReference type="Proteomes" id="UP000010467"/>
    </source>
</evidence>
<proteinExistence type="predicted"/>
<dbReference type="AlphaFoldDB" id="L0A259"/>
<gene>
    <name evidence="1" type="ordered locus">Deipe_1738</name>
</gene>
<evidence type="ECO:0000313" key="1">
    <source>
        <dbReference type="EMBL" id="AFZ67257.1"/>
    </source>
</evidence>
<organism evidence="1 2">
    <name type="scientific">Deinococcus peraridilitoris (strain DSM 19664 / LMG 22246 / CIP 109416 / KR-200)</name>
    <dbReference type="NCBI Taxonomy" id="937777"/>
    <lineage>
        <taxon>Bacteria</taxon>
        <taxon>Thermotogati</taxon>
        <taxon>Deinococcota</taxon>
        <taxon>Deinococci</taxon>
        <taxon>Deinococcales</taxon>
        <taxon>Deinococcaceae</taxon>
        <taxon>Deinococcus</taxon>
    </lineage>
</organism>
<keyword evidence="2" id="KW-1185">Reference proteome</keyword>
<name>L0A259_DEIPD</name>
<protein>
    <submittedName>
        <fullName evidence="1">Uncharacterized protein</fullName>
    </submittedName>
</protein>
<reference evidence="2" key="1">
    <citation type="submission" date="2012-03" db="EMBL/GenBank/DDBJ databases">
        <title>Complete sequence of chromosome of Deinococcus peraridilitoris DSM 19664.</title>
        <authorList>
            <person name="Lucas S."/>
            <person name="Copeland A."/>
            <person name="Lapidus A."/>
            <person name="Glavina del Rio T."/>
            <person name="Dalin E."/>
            <person name="Tice H."/>
            <person name="Bruce D."/>
            <person name="Goodwin L."/>
            <person name="Pitluck S."/>
            <person name="Peters L."/>
            <person name="Mikhailova N."/>
            <person name="Lu M."/>
            <person name="Kyrpides N."/>
            <person name="Mavromatis K."/>
            <person name="Ivanova N."/>
            <person name="Brettin T."/>
            <person name="Detter J.C."/>
            <person name="Han C."/>
            <person name="Larimer F."/>
            <person name="Land M."/>
            <person name="Hauser L."/>
            <person name="Markowitz V."/>
            <person name="Cheng J.-F."/>
            <person name="Hugenholtz P."/>
            <person name="Woyke T."/>
            <person name="Wu D."/>
            <person name="Pukall R."/>
            <person name="Steenblock K."/>
            <person name="Brambilla E."/>
            <person name="Klenk H.-P."/>
            <person name="Eisen J.A."/>
        </authorList>
    </citation>
    <scope>NUCLEOTIDE SEQUENCE [LARGE SCALE GENOMIC DNA]</scope>
    <source>
        <strain evidence="2">DSM 19664 / LMG 22246 / CIP 109416 / KR-200</strain>
    </source>
</reference>
<dbReference type="KEGG" id="dpd:Deipe_1738"/>
<sequence>MATLQKDHLARLFGVFPQAWYRESKVIHRATFHCG</sequence>
<dbReference type="Proteomes" id="UP000010467">
    <property type="component" value="Chromosome"/>
</dbReference>
<dbReference type="EMBL" id="CP003382">
    <property type="protein sequence ID" value="AFZ67257.1"/>
    <property type="molecule type" value="Genomic_DNA"/>
</dbReference>
<accession>L0A259</accession>